<proteinExistence type="predicted"/>
<dbReference type="InterPro" id="IPR032710">
    <property type="entry name" value="NTF2-like_dom_sf"/>
</dbReference>
<accession>A0ABT3CQF4</accession>
<organism evidence="2 3">
    <name type="scientific">Reichenbachiella ulvae</name>
    <dbReference type="NCBI Taxonomy" id="2980104"/>
    <lineage>
        <taxon>Bacteria</taxon>
        <taxon>Pseudomonadati</taxon>
        <taxon>Bacteroidota</taxon>
        <taxon>Cytophagia</taxon>
        <taxon>Cytophagales</taxon>
        <taxon>Reichenbachiellaceae</taxon>
        <taxon>Reichenbachiella</taxon>
    </lineage>
</organism>
<dbReference type="Pfam" id="PF13474">
    <property type="entry name" value="SnoaL_3"/>
    <property type="match status" value="1"/>
</dbReference>
<name>A0ABT3CQF4_9BACT</name>
<evidence type="ECO:0000313" key="2">
    <source>
        <dbReference type="EMBL" id="MCV9385887.1"/>
    </source>
</evidence>
<evidence type="ECO:0000259" key="1">
    <source>
        <dbReference type="Pfam" id="PF13474"/>
    </source>
</evidence>
<dbReference type="Gene3D" id="3.10.450.50">
    <property type="match status" value="1"/>
</dbReference>
<comment type="caution">
    <text evidence="2">The sequence shown here is derived from an EMBL/GenBank/DDBJ whole genome shotgun (WGS) entry which is preliminary data.</text>
</comment>
<feature type="domain" description="SnoaL-like" evidence="1">
    <location>
        <begin position="24"/>
        <end position="135"/>
    </location>
</feature>
<reference evidence="2 3" key="1">
    <citation type="submission" date="2022-10" db="EMBL/GenBank/DDBJ databases">
        <title>Comparative genomics and taxonomic characterization of three novel marine species of genus Reichenbachiella exhibiting antioxidant and polysaccharide degradation activities.</title>
        <authorList>
            <person name="Muhammad N."/>
            <person name="Lee Y.-J."/>
            <person name="Ko J."/>
            <person name="Kim S.-G."/>
        </authorList>
    </citation>
    <scope>NUCLEOTIDE SEQUENCE [LARGE SCALE GENOMIC DNA]</scope>
    <source>
        <strain evidence="2 3">ABR2-5</strain>
    </source>
</reference>
<sequence>MRRTLTFLLFCVSPLMGLAQEERINELLDAWHQAASEANADSYFDLLADDGYFLGTDSSEVWTKEEFYGFSKPYFDKGKAWSFKATRRKVFFSSNEKVAWFEETLDTWMGPCRGSGVLEKEKGEWKLKQYNLAVLVANDDIQEYLKILKGKSADE</sequence>
<dbReference type="EMBL" id="JAOYOD010000001">
    <property type="protein sequence ID" value="MCV9385887.1"/>
    <property type="molecule type" value="Genomic_DNA"/>
</dbReference>
<gene>
    <name evidence="2" type="ORF">N7U62_04395</name>
</gene>
<dbReference type="InterPro" id="IPR037401">
    <property type="entry name" value="SnoaL-like"/>
</dbReference>
<evidence type="ECO:0000313" key="3">
    <source>
        <dbReference type="Proteomes" id="UP001300692"/>
    </source>
</evidence>
<dbReference type="Proteomes" id="UP001300692">
    <property type="component" value="Unassembled WGS sequence"/>
</dbReference>
<protein>
    <submittedName>
        <fullName evidence="2">Nuclear transport factor 2 family protein</fullName>
    </submittedName>
</protein>
<dbReference type="SUPFAM" id="SSF54427">
    <property type="entry name" value="NTF2-like"/>
    <property type="match status" value="1"/>
</dbReference>
<dbReference type="RefSeq" id="WP_264136670.1">
    <property type="nucleotide sequence ID" value="NZ_JAOYOD010000001.1"/>
</dbReference>
<keyword evidence="3" id="KW-1185">Reference proteome</keyword>